<accession>D8S4Q2</accession>
<evidence type="ECO:0000313" key="3">
    <source>
        <dbReference type="Proteomes" id="UP000001514"/>
    </source>
</evidence>
<dbReference type="KEGG" id="smo:SELMODRAFT_418111"/>
<dbReference type="AlphaFoldDB" id="D8S4Q2"/>
<evidence type="ECO:0000256" key="1">
    <source>
        <dbReference type="SAM" id="MobiDB-lite"/>
    </source>
</evidence>
<proteinExistence type="predicted"/>
<gene>
    <name evidence="2" type="ORF">SELMODRAFT_418111</name>
</gene>
<dbReference type="InParanoid" id="D8S4Q2"/>
<feature type="compositionally biased region" description="Polar residues" evidence="1">
    <location>
        <begin position="9"/>
        <end position="19"/>
    </location>
</feature>
<feature type="region of interest" description="Disordered" evidence="1">
    <location>
        <begin position="253"/>
        <end position="303"/>
    </location>
</feature>
<keyword evidence="3" id="KW-1185">Reference proteome</keyword>
<dbReference type="Gramene" id="EFJ20306">
    <property type="protein sequence ID" value="EFJ20306"/>
    <property type="gene ID" value="SELMODRAFT_418111"/>
</dbReference>
<name>D8S4Q2_SELML</name>
<evidence type="ECO:0000313" key="2">
    <source>
        <dbReference type="EMBL" id="EFJ20306.1"/>
    </source>
</evidence>
<organism evidence="3">
    <name type="scientific">Selaginella moellendorffii</name>
    <name type="common">Spikemoss</name>
    <dbReference type="NCBI Taxonomy" id="88036"/>
    <lineage>
        <taxon>Eukaryota</taxon>
        <taxon>Viridiplantae</taxon>
        <taxon>Streptophyta</taxon>
        <taxon>Embryophyta</taxon>
        <taxon>Tracheophyta</taxon>
        <taxon>Lycopodiopsida</taxon>
        <taxon>Selaginellales</taxon>
        <taxon>Selaginellaceae</taxon>
        <taxon>Selaginella</taxon>
    </lineage>
</organism>
<dbReference type="HOGENOM" id="CLU_919514_0_0_1"/>
<dbReference type="EMBL" id="GL377602">
    <property type="protein sequence ID" value="EFJ20306.1"/>
    <property type="molecule type" value="Genomic_DNA"/>
</dbReference>
<feature type="region of interest" description="Disordered" evidence="1">
    <location>
        <begin position="1"/>
        <end position="31"/>
    </location>
</feature>
<feature type="compositionally biased region" description="Basic and acidic residues" evidence="1">
    <location>
        <begin position="264"/>
        <end position="280"/>
    </location>
</feature>
<protein>
    <submittedName>
        <fullName evidence="2">Uncharacterized protein</fullName>
    </submittedName>
</protein>
<reference evidence="2 3" key="1">
    <citation type="journal article" date="2011" name="Science">
        <title>The Selaginella genome identifies genetic changes associated with the evolution of vascular plants.</title>
        <authorList>
            <person name="Banks J.A."/>
            <person name="Nishiyama T."/>
            <person name="Hasebe M."/>
            <person name="Bowman J.L."/>
            <person name="Gribskov M."/>
            <person name="dePamphilis C."/>
            <person name="Albert V.A."/>
            <person name="Aono N."/>
            <person name="Aoyama T."/>
            <person name="Ambrose B.A."/>
            <person name="Ashton N.W."/>
            <person name="Axtell M.J."/>
            <person name="Barker E."/>
            <person name="Barker M.S."/>
            <person name="Bennetzen J.L."/>
            <person name="Bonawitz N.D."/>
            <person name="Chapple C."/>
            <person name="Cheng C."/>
            <person name="Correa L.G."/>
            <person name="Dacre M."/>
            <person name="DeBarry J."/>
            <person name="Dreyer I."/>
            <person name="Elias M."/>
            <person name="Engstrom E.M."/>
            <person name="Estelle M."/>
            <person name="Feng L."/>
            <person name="Finet C."/>
            <person name="Floyd S.K."/>
            <person name="Frommer W.B."/>
            <person name="Fujita T."/>
            <person name="Gramzow L."/>
            <person name="Gutensohn M."/>
            <person name="Harholt J."/>
            <person name="Hattori M."/>
            <person name="Heyl A."/>
            <person name="Hirai T."/>
            <person name="Hiwatashi Y."/>
            <person name="Ishikawa M."/>
            <person name="Iwata M."/>
            <person name="Karol K.G."/>
            <person name="Koehler B."/>
            <person name="Kolukisaoglu U."/>
            <person name="Kubo M."/>
            <person name="Kurata T."/>
            <person name="Lalonde S."/>
            <person name="Li K."/>
            <person name="Li Y."/>
            <person name="Litt A."/>
            <person name="Lyons E."/>
            <person name="Manning G."/>
            <person name="Maruyama T."/>
            <person name="Michael T.P."/>
            <person name="Mikami K."/>
            <person name="Miyazaki S."/>
            <person name="Morinaga S."/>
            <person name="Murata T."/>
            <person name="Mueller-Roeber B."/>
            <person name="Nelson D.R."/>
            <person name="Obara M."/>
            <person name="Oguri Y."/>
            <person name="Olmstead R.G."/>
            <person name="Onodera N."/>
            <person name="Petersen B.L."/>
            <person name="Pils B."/>
            <person name="Prigge M."/>
            <person name="Rensing S.A."/>
            <person name="Riano-Pachon D.M."/>
            <person name="Roberts A.W."/>
            <person name="Sato Y."/>
            <person name="Scheller H.V."/>
            <person name="Schulz B."/>
            <person name="Schulz C."/>
            <person name="Shakirov E.V."/>
            <person name="Shibagaki N."/>
            <person name="Shinohara N."/>
            <person name="Shippen D.E."/>
            <person name="Soerensen I."/>
            <person name="Sotooka R."/>
            <person name="Sugimoto N."/>
            <person name="Sugita M."/>
            <person name="Sumikawa N."/>
            <person name="Tanurdzic M."/>
            <person name="Theissen G."/>
            <person name="Ulvskov P."/>
            <person name="Wakazuki S."/>
            <person name="Weng J.K."/>
            <person name="Willats W.W."/>
            <person name="Wipf D."/>
            <person name="Wolf P.G."/>
            <person name="Yang L."/>
            <person name="Zimmer A.D."/>
            <person name="Zhu Q."/>
            <person name="Mitros T."/>
            <person name="Hellsten U."/>
            <person name="Loque D."/>
            <person name="Otillar R."/>
            <person name="Salamov A."/>
            <person name="Schmutz J."/>
            <person name="Shapiro H."/>
            <person name="Lindquist E."/>
            <person name="Lucas S."/>
            <person name="Rokhsar D."/>
            <person name="Grigoriev I.V."/>
        </authorList>
    </citation>
    <scope>NUCLEOTIDE SEQUENCE [LARGE SCALE GENOMIC DNA]</scope>
</reference>
<feature type="compositionally biased region" description="Low complexity" evidence="1">
    <location>
        <begin position="83"/>
        <end position="108"/>
    </location>
</feature>
<feature type="region of interest" description="Disordered" evidence="1">
    <location>
        <begin position="80"/>
        <end position="112"/>
    </location>
</feature>
<dbReference type="Proteomes" id="UP000001514">
    <property type="component" value="Unassembled WGS sequence"/>
</dbReference>
<sequence>MENSHKGITASTPIKLSSQGRGGRGRGLNIQLPQGGLLQETQPSQEISRESDHSTVALGLNKEQPLRTLKFAHRCLSNLTNKPRASLPSSPARSSSVRPQSSSQPPVAGCYTNLRQGGDSTDCLHLFLPKLASGGIVFWNSEQFTEQLAHSLLTGMRQAHAQLSSHPETPADVAGLIPDLVHARVQEETRQVDLMHLQQLTLMCTIRELDLNPLGEDLVLGPALREAQELIMKAMATQQADLFDAWAQEQGGKVDITPTPTAEARLREPEIEPEMERSLDEQSDGTLHMMPSTRGRPNVRRRK</sequence>